<comment type="caution">
    <text evidence="1">The sequence shown here is derived from an EMBL/GenBank/DDBJ whole genome shotgun (WGS) entry which is preliminary data.</text>
</comment>
<gene>
    <name evidence="1" type="ORF">GCM10007391_06210</name>
</gene>
<protein>
    <submittedName>
        <fullName evidence="1">Uncharacterized protein</fullName>
    </submittedName>
</protein>
<keyword evidence="2" id="KW-1185">Reference proteome</keyword>
<dbReference type="EMBL" id="BMXP01000001">
    <property type="protein sequence ID" value="GGW76362.1"/>
    <property type="molecule type" value="Genomic_DNA"/>
</dbReference>
<dbReference type="Proteomes" id="UP000631300">
    <property type="component" value="Unassembled WGS sequence"/>
</dbReference>
<proteinExistence type="predicted"/>
<reference evidence="1" key="2">
    <citation type="submission" date="2020-09" db="EMBL/GenBank/DDBJ databases">
        <authorList>
            <person name="Sun Q."/>
            <person name="Kim S."/>
        </authorList>
    </citation>
    <scope>NUCLEOTIDE SEQUENCE</scope>
    <source>
        <strain evidence="1">KCTC 22164</strain>
    </source>
</reference>
<organism evidence="1 2">
    <name type="scientific">Alteromonas halophila</name>
    <dbReference type="NCBI Taxonomy" id="516698"/>
    <lineage>
        <taxon>Bacteria</taxon>
        <taxon>Pseudomonadati</taxon>
        <taxon>Pseudomonadota</taxon>
        <taxon>Gammaproteobacteria</taxon>
        <taxon>Alteromonadales</taxon>
        <taxon>Alteromonadaceae</taxon>
        <taxon>Alteromonas/Salinimonas group</taxon>
        <taxon>Alteromonas</taxon>
    </lineage>
</organism>
<name>A0A918JGS1_9ALTE</name>
<dbReference type="RefSeq" id="WP_189403611.1">
    <property type="nucleotide sequence ID" value="NZ_BMXP01000001.1"/>
</dbReference>
<reference evidence="1" key="1">
    <citation type="journal article" date="2014" name="Int. J. Syst. Evol. Microbiol.">
        <title>Complete genome sequence of Corynebacterium casei LMG S-19264T (=DSM 44701T), isolated from a smear-ripened cheese.</title>
        <authorList>
            <consortium name="US DOE Joint Genome Institute (JGI-PGF)"/>
            <person name="Walter F."/>
            <person name="Albersmeier A."/>
            <person name="Kalinowski J."/>
            <person name="Ruckert C."/>
        </authorList>
    </citation>
    <scope>NUCLEOTIDE SEQUENCE</scope>
    <source>
        <strain evidence="1">KCTC 22164</strain>
    </source>
</reference>
<evidence type="ECO:0000313" key="2">
    <source>
        <dbReference type="Proteomes" id="UP000631300"/>
    </source>
</evidence>
<evidence type="ECO:0000313" key="1">
    <source>
        <dbReference type="EMBL" id="GGW76362.1"/>
    </source>
</evidence>
<sequence>MKPPAIIRLMSLILVTLFLCIPHSLAMANPLLARNLPAGELIYTDGNNAYYGVYLTEQYTSPGERGGSAKGVTFRVVAIRQAEPDGTLVHFEPTTIKDYRGNPVSGKRYAEKEIALVNQHIIGEVDKKFPDRRNKHYLRILVYAKGQYYSGTPVRTTSDNPDRDAPESWVTVLNFERQGEGAPMRPAYEARGNTGLPQSRFARGTQDIKRRQLPDTIAGLRLQHAAERVQAPAAAETKSGQQVVKDQEFWDRLQFSGSVRDVFEGDFSSAPGTLFKIYFSALQWAYSDSCQRYLPDDARKRGYVSQNVYADGYRDAPVERSALIAPRYLKFYDAYADDVSNAMRKRKSSLQSQANTSLSRGGSVLGIMQEIASNEPIAQLTRFIAASGGCETTAVFQLRENYYRAASGMPSLQEAGIVLKNAAEESNKPPPSLYGACMDASSAGKRFCLCFEKEAQSVLTEKEKQLFASDFEEYYKVVRKINTRPRPPATDRAWALVQIRSACN</sequence>
<accession>A0A918JGS1</accession>
<dbReference type="AlphaFoldDB" id="A0A918JGS1"/>